<dbReference type="CDD" id="cd18111">
    <property type="entry name" value="ATP-synt_V_A-type_alpha_C"/>
    <property type="match status" value="1"/>
</dbReference>
<evidence type="ECO:0000259" key="8">
    <source>
        <dbReference type="SMART" id="SM00382"/>
    </source>
</evidence>
<keyword evidence="10" id="KW-1185">Reference proteome</keyword>
<accession>A0A941EAR0</accession>
<dbReference type="AlphaFoldDB" id="A0A941EAR0"/>
<evidence type="ECO:0000256" key="2">
    <source>
        <dbReference type="ARBA" id="ARBA00022448"/>
    </source>
</evidence>
<dbReference type="InterPro" id="IPR000194">
    <property type="entry name" value="ATPase_F1/V1/A1_a/bsu_nucl-bd"/>
</dbReference>
<evidence type="ECO:0000256" key="5">
    <source>
        <dbReference type="ARBA" id="ARBA00022967"/>
    </source>
</evidence>
<keyword evidence="4" id="KW-0067">ATP-binding</keyword>
<dbReference type="SUPFAM" id="SSF52540">
    <property type="entry name" value="P-loop containing nucleoside triphosphate hydrolases"/>
    <property type="match status" value="1"/>
</dbReference>
<comment type="similarity">
    <text evidence="1">Belongs to the ATPase alpha/beta chains family.</text>
</comment>
<dbReference type="Gene3D" id="2.40.30.20">
    <property type="match status" value="1"/>
</dbReference>
<keyword evidence="2" id="KW-0813">Transport</keyword>
<dbReference type="PANTHER" id="PTHR43607">
    <property type="entry name" value="V-TYPE PROTON ATPASE CATALYTIC SUBUNIT A"/>
    <property type="match status" value="1"/>
</dbReference>
<dbReference type="InterPro" id="IPR022878">
    <property type="entry name" value="V-ATPase_asu"/>
</dbReference>
<dbReference type="NCBIfam" id="NF003220">
    <property type="entry name" value="PRK04192.1"/>
    <property type="match status" value="1"/>
</dbReference>
<keyword evidence="6" id="KW-0406">Ion transport</keyword>
<evidence type="ECO:0000313" key="9">
    <source>
        <dbReference type="EMBL" id="MBR7825609.1"/>
    </source>
</evidence>
<sequence length="584" mass="60665">MDEVTGAVRRVAGPLVELDGLPGAAMAELVLLGAAEIPGEVVSIRGGVLTVQAYEYTGGLAPGDPARSQGRPLSAALGPGLLGGVFDGLLRPLANTGIWLGAPAATPGPAAAERVWRFTPAAKPGDLVAPGHRLGSVAAARAVEHRILVPPGPDPGVTRRVDRIAPAGEYPADAVVAEVGGVPVAVTEHWPVRRPRPVARRVDANALLHTGQRALDLLFPIAKGGTAAVPGGFGTGKTVLLQQIAKWCDADVIVYVGCGERGNEMAEVVDELSRLEDPRTGGRLAERTVVIANTSNMPMMAREASVYTGVCVAEYFRDMGHDVVVIADSTSRWAEALREFASRSGALPAEEGFPANLASALAAFYERAGAVQTLGGERGSVTVIGAVSPPGGDLAEPVTVHTERVVRARWTLDRDLAYARHYPAVSWAESFSRDAAALAEDAAAPGGEDLSSLRNRLARILSRADRLVDLVDLVGIAALPPAERMDVLAGRLVREGVLQQSALSEADAHSPAAKTAALVEAVLDVIDACDRAAQTAGPAAVEGVDFGPLLRARDEAGPENLDAVFARRDRVLGALADLAGEAAR</sequence>
<dbReference type="Pfam" id="PF02874">
    <property type="entry name" value="ATP-synt_ab_N"/>
    <property type="match status" value="1"/>
</dbReference>
<dbReference type="GO" id="GO:0005524">
    <property type="term" value="F:ATP binding"/>
    <property type="evidence" value="ECO:0007669"/>
    <property type="project" value="UniProtKB-KW"/>
</dbReference>
<evidence type="ECO:0000256" key="4">
    <source>
        <dbReference type="ARBA" id="ARBA00022840"/>
    </source>
</evidence>
<organism evidence="9 10">
    <name type="scientific">Actinospica acidithermotolerans</name>
    <dbReference type="NCBI Taxonomy" id="2828514"/>
    <lineage>
        <taxon>Bacteria</taxon>
        <taxon>Bacillati</taxon>
        <taxon>Actinomycetota</taxon>
        <taxon>Actinomycetes</taxon>
        <taxon>Catenulisporales</taxon>
        <taxon>Actinospicaceae</taxon>
        <taxon>Actinospica</taxon>
    </lineage>
</organism>
<evidence type="ECO:0000256" key="1">
    <source>
        <dbReference type="ARBA" id="ARBA00008936"/>
    </source>
</evidence>
<dbReference type="InterPro" id="IPR036121">
    <property type="entry name" value="ATPase_F1/V1/A1_a/bsu_N_sf"/>
</dbReference>
<dbReference type="InterPro" id="IPR023366">
    <property type="entry name" value="ATP_synth_asu-like_sf"/>
</dbReference>
<evidence type="ECO:0000313" key="10">
    <source>
        <dbReference type="Proteomes" id="UP000676325"/>
    </source>
</evidence>
<evidence type="ECO:0000256" key="6">
    <source>
        <dbReference type="ARBA" id="ARBA00023065"/>
    </source>
</evidence>
<dbReference type="Proteomes" id="UP000676325">
    <property type="component" value="Unassembled WGS sequence"/>
</dbReference>
<dbReference type="InterPro" id="IPR031686">
    <property type="entry name" value="ATP-synth_a_Xtn"/>
</dbReference>
<protein>
    <submittedName>
        <fullName evidence="9">V-type ATP synthase subunit A</fullName>
    </submittedName>
</protein>
<dbReference type="SUPFAM" id="SSF47917">
    <property type="entry name" value="C-terminal domain of alpha and beta subunits of F1 ATP synthase"/>
    <property type="match status" value="1"/>
</dbReference>
<dbReference type="Gene3D" id="2.40.50.100">
    <property type="match status" value="1"/>
</dbReference>
<dbReference type="SMART" id="SM00382">
    <property type="entry name" value="AAA"/>
    <property type="match status" value="1"/>
</dbReference>
<gene>
    <name evidence="9" type="ORF">KDK95_04770</name>
</gene>
<name>A0A941EAR0_9ACTN</name>
<dbReference type="EMBL" id="JAGSOH010000007">
    <property type="protein sequence ID" value="MBR7825609.1"/>
    <property type="molecule type" value="Genomic_DNA"/>
</dbReference>
<dbReference type="CDD" id="cd01134">
    <property type="entry name" value="V_A-ATPase_A"/>
    <property type="match status" value="1"/>
</dbReference>
<dbReference type="InterPro" id="IPR003593">
    <property type="entry name" value="AAA+_ATPase"/>
</dbReference>
<dbReference type="Pfam" id="PF16886">
    <property type="entry name" value="ATP-synt_ab_Xtn"/>
    <property type="match status" value="1"/>
</dbReference>
<dbReference type="InterPro" id="IPR055190">
    <property type="entry name" value="ATP-synt_VA_C"/>
</dbReference>
<dbReference type="InterPro" id="IPR024034">
    <property type="entry name" value="ATPase_F1/V1_b/a_C"/>
</dbReference>
<feature type="domain" description="AAA+ ATPase" evidence="8">
    <location>
        <begin position="223"/>
        <end position="416"/>
    </location>
</feature>
<evidence type="ECO:0000256" key="3">
    <source>
        <dbReference type="ARBA" id="ARBA00022741"/>
    </source>
</evidence>
<dbReference type="Pfam" id="PF00006">
    <property type="entry name" value="ATP-synt_ab"/>
    <property type="match status" value="1"/>
</dbReference>
<keyword evidence="3" id="KW-0547">Nucleotide-binding</keyword>
<keyword evidence="5" id="KW-1278">Translocase</keyword>
<dbReference type="InterPro" id="IPR027417">
    <property type="entry name" value="P-loop_NTPase"/>
</dbReference>
<dbReference type="GO" id="GO:0046961">
    <property type="term" value="F:proton-transporting ATPase activity, rotational mechanism"/>
    <property type="evidence" value="ECO:0007669"/>
    <property type="project" value="InterPro"/>
</dbReference>
<dbReference type="Gene3D" id="3.40.50.300">
    <property type="entry name" value="P-loop containing nucleotide triphosphate hydrolases"/>
    <property type="match status" value="1"/>
</dbReference>
<dbReference type="GO" id="GO:0045259">
    <property type="term" value="C:proton-transporting ATP synthase complex"/>
    <property type="evidence" value="ECO:0007669"/>
    <property type="project" value="UniProtKB-ARBA"/>
</dbReference>
<comment type="caution">
    <text evidence="9">The sequence shown here is derived from an EMBL/GenBank/DDBJ whole genome shotgun (WGS) entry which is preliminary data.</text>
</comment>
<keyword evidence="7" id="KW-0066">ATP synthesis</keyword>
<dbReference type="SUPFAM" id="SSF50615">
    <property type="entry name" value="N-terminal domain of alpha and beta subunits of F1 ATP synthase"/>
    <property type="match status" value="1"/>
</dbReference>
<proteinExistence type="inferred from homology"/>
<dbReference type="InterPro" id="IPR004100">
    <property type="entry name" value="ATPase_F1/V1/A1_a/bsu_N"/>
</dbReference>
<dbReference type="Pfam" id="PF22919">
    <property type="entry name" value="ATP-synt_VA_C"/>
    <property type="match status" value="1"/>
</dbReference>
<dbReference type="Gene3D" id="1.10.1140.10">
    <property type="entry name" value="Bovine Mitochondrial F1-atpase, Atp Synthase Beta Chain, Chain D, domain 3"/>
    <property type="match status" value="1"/>
</dbReference>
<dbReference type="PANTHER" id="PTHR43607:SF1">
    <property type="entry name" value="H(+)-TRANSPORTING TWO-SECTOR ATPASE"/>
    <property type="match status" value="1"/>
</dbReference>
<reference evidence="9" key="1">
    <citation type="submission" date="2021-04" db="EMBL/GenBank/DDBJ databases">
        <title>Genome based classification of Actinospica acidithermotolerans sp. nov., an actinobacterium isolated from an Indonesian hot spring.</title>
        <authorList>
            <person name="Kusuma A.B."/>
            <person name="Putra K.E."/>
            <person name="Nafisah S."/>
            <person name="Loh J."/>
            <person name="Nouioui I."/>
            <person name="Goodfellow M."/>
        </authorList>
    </citation>
    <scope>NUCLEOTIDE SEQUENCE</scope>
    <source>
        <strain evidence="9">MGRD01-02</strain>
    </source>
</reference>
<dbReference type="GO" id="GO:0006754">
    <property type="term" value="P:ATP biosynthetic process"/>
    <property type="evidence" value="ECO:0007669"/>
    <property type="project" value="UniProtKB-KW"/>
</dbReference>
<evidence type="ECO:0000256" key="7">
    <source>
        <dbReference type="ARBA" id="ARBA00023310"/>
    </source>
</evidence>